<evidence type="ECO:0000313" key="1">
    <source>
        <dbReference type="Proteomes" id="UP001165740"/>
    </source>
</evidence>
<organism evidence="1 2">
    <name type="scientific">Biomphalaria glabrata</name>
    <name type="common">Bloodfluke planorb</name>
    <name type="synonym">Freshwater snail</name>
    <dbReference type="NCBI Taxonomy" id="6526"/>
    <lineage>
        <taxon>Eukaryota</taxon>
        <taxon>Metazoa</taxon>
        <taxon>Spiralia</taxon>
        <taxon>Lophotrochozoa</taxon>
        <taxon>Mollusca</taxon>
        <taxon>Gastropoda</taxon>
        <taxon>Heterobranchia</taxon>
        <taxon>Euthyneura</taxon>
        <taxon>Panpulmonata</taxon>
        <taxon>Hygrophila</taxon>
        <taxon>Lymnaeoidea</taxon>
        <taxon>Planorbidae</taxon>
        <taxon>Biomphalaria</taxon>
    </lineage>
</organism>
<evidence type="ECO:0000313" key="2">
    <source>
        <dbReference type="RefSeq" id="XP_055901715.1"/>
    </source>
</evidence>
<dbReference type="OrthoDB" id="6077919at2759"/>
<dbReference type="AlphaFoldDB" id="A0A9W3BQ96"/>
<proteinExistence type="predicted"/>
<name>A0A9W3BQ96_BIOGL</name>
<keyword evidence="1" id="KW-1185">Reference proteome</keyword>
<reference evidence="2" key="1">
    <citation type="submission" date="2025-08" db="UniProtKB">
        <authorList>
            <consortium name="RefSeq"/>
        </authorList>
    </citation>
    <scope>IDENTIFICATION</scope>
</reference>
<dbReference type="Proteomes" id="UP001165740">
    <property type="component" value="Chromosome 11"/>
</dbReference>
<gene>
    <name evidence="2" type="primary">LOC129929013</name>
</gene>
<dbReference type="RefSeq" id="XP_055901715.1">
    <property type="nucleotide sequence ID" value="XM_056045740.1"/>
</dbReference>
<sequence length="210" mass="24178">MLVLTICQTQDHSMQNSYQVLKKELHGHNAATFRKMYYENAPSSQVHLQTTVNSEYDFFNKRLVFENVESTYESPKNFIVIGNFINKCEPRLQSFIKENNPKAMWWDAREDIQSAKNSIFQGATPTGVLHGVERNIVYKVRVQGYGIGGHGRKSPPAYFTLGKGNTIYLRQAKSTKSLKNKQSFSNGKELRPLTIFSIRYTFFFSLDDIK</sequence>
<accession>A0A9W3BQ96</accession>
<dbReference type="GeneID" id="129929013"/>
<protein>
    <submittedName>
        <fullName evidence="2">Uncharacterized protein LOC129929013</fullName>
    </submittedName>
</protein>